<feature type="compositionally biased region" description="Basic residues" evidence="1">
    <location>
        <begin position="330"/>
        <end position="340"/>
    </location>
</feature>
<gene>
    <name evidence="2" type="ORF">BQ2448_4138</name>
</gene>
<keyword evidence="3" id="KW-1185">Reference proteome</keyword>
<feature type="region of interest" description="Disordered" evidence="1">
    <location>
        <begin position="315"/>
        <end position="399"/>
    </location>
</feature>
<dbReference type="Proteomes" id="UP000198372">
    <property type="component" value="Unassembled WGS sequence"/>
</dbReference>
<dbReference type="STRING" id="269621.A0A238FKD6"/>
<dbReference type="InterPro" id="IPR006553">
    <property type="entry name" value="Leu-rich_rpt_Cys-con_subtyp"/>
</dbReference>
<dbReference type="SMART" id="SM00367">
    <property type="entry name" value="LRR_CC"/>
    <property type="match status" value="7"/>
</dbReference>
<dbReference type="SUPFAM" id="SSF52047">
    <property type="entry name" value="RNI-like"/>
    <property type="match status" value="1"/>
</dbReference>
<sequence>MTSEQSQGSSYDSTTVASGSTMLAYPHGPPSTSMLADDAAHVSANPTSCGMDQQWLLPLSPLVTASDIGDSSVQTLRSSTPFESPSLLRHRISMAMSRLPLAVQTRSGEDEQTEQTSLAGETDLQRAVRSEPRMAMPGRPHSSHSPHNVSSSPTTLSQSLSASCKGKGVAVVDEEGSPDRAVTVAGAHAASTDAEQVGQGRDLAAILTSTGNTALEHHAPRTRLGQSEGSTPSSNLSLPAQDGANAVASTSGPRQALESLRLDLTPTSLTAVSTVDRDEEWAASNTGWVTPLASTSETIHTALPELSLQLANVGRMQNDAPSSRAQFLSHRAKPQRRFHKSFTTALSCPSPSSRTRSRTSSRLGTFSSSGPHASPHTSAASSPTSASASPAHNTSGGARHWGELLEHSSSDSYSSEVPFANKSPSSSIFKVRARSRSLPVMLQKPLQVTPVVQIEPLRTKELHRVLESGFVTALSSPTLESSDLELQLKPKNLFEALPYEVQARILRSLVHLHIVEHERLVAAGNWRGPIALHSRWNGEARGRRELIKCARVSRLWKTLAFDGQTWPILDAAAIGPDIFSSPALLRLAEGAGTFVRAVDLSGMAQTTGYTIVEMTRLLGCETGQTNLTSVNLQGCSSISNSSLTFLLSRSPNLRKVNLLALSAVDDYTLEILGKSAKHLEDLNVSRCSTIHASSLYFITSPLKRLGASRLHGASDRVLEVLLRQQTTLETLDLSANHRISDQAFDLATSLVSLAGLRHLNLSSCPLLSDETLARLVDRVPHLQSLELAYNRHFGSNDALKKLLHSTPLLKRLDLEDSIALEDAALSGVANGHDLHNLEWLILSGCTTLTEQCLANIARSQALPRLKVLELDGTHIDEVSIATFVIRQRQKHLQPFSPQQPSPEGAFPTQLDPQELPSKISVLDAHFHTRRLQRQLSRHIRTRDGRRGYEFRHFAYGDFDTAVPQDSTWSISPAMQELEGLSRVVLRSFEGNAAVDGLHAAPQTRTPSRARTWSGSGRTGCIVS</sequence>
<dbReference type="EMBL" id="FMSP01000009">
    <property type="protein sequence ID" value="SCV72601.1"/>
    <property type="molecule type" value="Genomic_DNA"/>
</dbReference>
<reference evidence="3" key="1">
    <citation type="submission" date="2016-09" db="EMBL/GenBank/DDBJ databases">
        <authorList>
            <person name="Jeantristanb JTB J.-T."/>
            <person name="Ricardo R."/>
        </authorList>
    </citation>
    <scope>NUCLEOTIDE SEQUENCE [LARGE SCALE GENOMIC DNA]</scope>
</reference>
<dbReference type="PANTHER" id="PTHR13318">
    <property type="entry name" value="PARTNER OF PAIRED, ISOFORM B-RELATED"/>
    <property type="match status" value="1"/>
</dbReference>
<dbReference type="InterPro" id="IPR032675">
    <property type="entry name" value="LRR_dom_sf"/>
</dbReference>
<protein>
    <submittedName>
        <fullName evidence="2">BQ2448_4138 protein</fullName>
    </submittedName>
</protein>
<feature type="compositionally biased region" description="Low complexity" evidence="1">
    <location>
        <begin position="143"/>
        <end position="161"/>
    </location>
</feature>
<evidence type="ECO:0000313" key="3">
    <source>
        <dbReference type="Proteomes" id="UP000198372"/>
    </source>
</evidence>
<feature type="region of interest" description="Disordered" evidence="1">
    <location>
        <begin position="103"/>
        <end position="161"/>
    </location>
</feature>
<dbReference type="GO" id="GO:0019005">
    <property type="term" value="C:SCF ubiquitin ligase complex"/>
    <property type="evidence" value="ECO:0007669"/>
    <property type="project" value="TreeGrafter"/>
</dbReference>
<dbReference type="Gene3D" id="3.80.10.10">
    <property type="entry name" value="Ribonuclease Inhibitor"/>
    <property type="match status" value="2"/>
</dbReference>
<feature type="compositionally biased region" description="Low complexity" evidence="1">
    <location>
        <begin position="346"/>
        <end position="395"/>
    </location>
</feature>
<dbReference type="AlphaFoldDB" id="A0A238FKD6"/>
<evidence type="ECO:0000313" key="2">
    <source>
        <dbReference type="EMBL" id="SCV72601.1"/>
    </source>
</evidence>
<feature type="compositionally biased region" description="Polar residues" evidence="1">
    <location>
        <begin position="224"/>
        <end position="238"/>
    </location>
</feature>
<proteinExistence type="predicted"/>
<feature type="region of interest" description="Disordered" evidence="1">
    <location>
        <begin position="212"/>
        <end position="252"/>
    </location>
</feature>
<feature type="region of interest" description="Disordered" evidence="1">
    <location>
        <begin position="1002"/>
        <end position="1023"/>
    </location>
</feature>
<feature type="compositionally biased region" description="Basic and acidic residues" evidence="1">
    <location>
        <begin position="123"/>
        <end position="132"/>
    </location>
</feature>
<feature type="compositionally biased region" description="Polar residues" evidence="1">
    <location>
        <begin position="1002"/>
        <end position="1015"/>
    </location>
</feature>
<accession>A0A238FKD6</accession>
<evidence type="ECO:0000256" key="1">
    <source>
        <dbReference type="SAM" id="MobiDB-lite"/>
    </source>
</evidence>
<dbReference type="GO" id="GO:0031146">
    <property type="term" value="P:SCF-dependent proteasomal ubiquitin-dependent protein catabolic process"/>
    <property type="evidence" value="ECO:0007669"/>
    <property type="project" value="TreeGrafter"/>
</dbReference>
<name>A0A238FKD6_9BASI</name>
<dbReference type="OrthoDB" id="550575at2759"/>
<organism evidence="2 3">
    <name type="scientific">Microbotryum intermedium</name>
    <dbReference type="NCBI Taxonomy" id="269621"/>
    <lineage>
        <taxon>Eukaryota</taxon>
        <taxon>Fungi</taxon>
        <taxon>Dikarya</taxon>
        <taxon>Basidiomycota</taxon>
        <taxon>Pucciniomycotina</taxon>
        <taxon>Microbotryomycetes</taxon>
        <taxon>Microbotryales</taxon>
        <taxon>Microbotryaceae</taxon>
        <taxon>Microbotryum</taxon>
    </lineage>
</organism>